<dbReference type="EMBL" id="JAKJPQ010000003">
    <property type="protein sequence ID" value="MCI2260915.1"/>
    <property type="molecule type" value="Genomic_DNA"/>
</dbReference>
<comment type="caution">
    <text evidence="1">The sequence shown here is derived from an EMBL/GenBank/DDBJ whole genome shotgun (WGS) entry which is preliminary data.</text>
</comment>
<evidence type="ECO:0000313" key="2">
    <source>
        <dbReference type="Proteomes" id="UP001430647"/>
    </source>
</evidence>
<reference evidence="1 2" key="1">
    <citation type="journal article" date="2022" name="Curr. Microbiol.">
        <title>Xanthomonas indica sp. nov., a Novel Member of Non-Pathogenic Xanthomonas Community from Healthy Rice Seeds.</title>
        <authorList>
            <person name="Rana R."/>
            <person name="Madhavan V.N."/>
            <person name="Saroha T."/>
            <person name="Bansal K."/>
            <person name="Kaur A."/>
            <person name="Sonti R.V."/>
            <person name="Patel H.K."/>
            <person name="Patil P.B."/>
        </authorList>
    </citation>
    <scope>NUCLEOTIDE SEQUENCE [LARGE SCALE GENOMIC DNA]</scope>
    <source>
        <strain evidence="1 2">PPL560</strain>
    </source>
</reference>
<dbReference type="RefSeq" id="WP_242159026.1">
    <property type="nucleotide sequence ID" value="NZ_JAKJPQ010000003.1"/>
</dbReference>
<gene>
    <name evidence="1" type="ORF">L3V74_05120</name>
</gene>
<protein>
    <submittedName>
        <fullName evidence="1">Uncharacterized protein</fullName>
    </submittedName>
</protein>
<accession>A0ABS9WMI5</accession>
<sequence length="376" mass="42631">MRRTSEHLSATDREIHDLLVSSKQRITEGVLRELARARGIFFSAQETREELADKLSILAHDYFDIVDIIDRRQPSSRGEKTTTLTIDASVTQDELKAVLGSYKEEKKDAESVKFNLTGTESAVLEIDYDEFDFSKTRLAQRQPKEARIEFKAAGGAISVRMPASDKAREVVANLQDKLSRLKKQEIDTIQIEVGTLTPELRTKFFTTLMSKLPGYTYRTVTNVRVSPSERLDEDDELSLEDEAPEEIKEEILSYVRSVAMSGENLAVSPEYKQLLESGYFVTAITWRAEHRASPYHLVRFEAGFENGATGTGFRYSVRYAPRTKDGSYATTFRSFDSIEREQHLQALEVFARQTLDDLQELNDTDEGTASGKVNRP</sequence>
<dbReference type="Proteomes" id="UP001430647">
    <property type="component" value="Unassembled WGS sequence"/>
</dbReference>
<name>A0ABS9WMI5_9XANT</name>
<proteinExistence type="predicted"/>
<organism evidence="1 2">
    <name type="scientific">Xanthomonas indica</name>
    <dbReference type="NCBI Taxonomy" id="2912242"/>
    <lineage>
        <taxon>Bacteria</taxon>
        <taxon>Pseudomonadati</taxon>
        <taxon>Pseudomonadota</taxon>
        <taxon>Gammaproteobacteria</taxon>
        <taxon>Lysobacterales</taxon>
        <taxon>Lysobacteraceae</taxon>
        <taxon>Xanthomonas</taxon>
    </lineage>
</organism>
<evidence type="ECO:0000313" key="1">
    <source>
        <dbReference type="EMBL" id="MCI2260915.1"/>
    </source>
</evidence>
<keyword evidence="2" id="KW-1185">Reference proteome</keyword>